<evidence type="ECO:0000256" key="3">
    <source>
        <dbReference type="ARBA" id="ARBA00022692"/>
    </source>
</evidence>
<feature type="transmembrane region" description="Helical" evidence="9">
    <location>
        <begin position="377"/>
        <end position="399"/>
    </location>
</feature>
<dbReference type="CDD" id="cd17319">
    <property type="entry name" value="MFS_ExuT_GudP_like"/>
    <property type="match status" value="1"/>
</dbReference>
<feature type="transmembrane region" description="Helical" evidence="9">
    <location>
        <begin position="154"/>
        <end position="176"/>
    </location>
</feature>
<feature type="transmembrane region" description="Helical" evidence="9">
    <location>
        <begin position="61"/>
        <end position="80"/>
    </location>
</feature>
<feature type="transmembrane region" description="Helical" evidence="9">
    <location>
        <begin position="320"/>
        <end position="339"/>
    </location>
</feature>
<feature type="transmembrane region" description="Helical" evidence="9">
    <location>
        <begin position="188"/>
        <end position="210"/>
    </location>
</feature>
<dbReference type="OrthoDB" id="9773957at2"/>
<keyword evidence="4 9" id="KW-1133">Transmembrane helix</keyword>
<feature type="domain" description="Major facilitator superfamily (MFS) profile" evidence="10">
    <location>
        <begin position="30"/>
        <end position="435"/>
    </location>
</feature>
<comment type="function">
    <text evidence="7">Component of the tartrate utilization system and may allow entry of tartrate and tartrate dehydrogenase.</text>
</comment>
<protein>
    <recommendedName>
        <fullName evidence="8">Putative tartrate transporter</fullName>
    </recommendedName>
</protein>
<keyword evidence="5 9" id="KW-0472">Membrane</keyword>
<dbReference type="Gene3D" id="1.20.1250.20">
    <property type="entry name" value="MFS general substrate transporter like domains"/>
    <property type="match status" value="2"/>
</dbReference>
<dbReference type="AlphaFoldDB" id="A0A168C615"/>
<dbReference type="GO" id="GO:0022857">
    <property type="term" value="F:transmembrane transporter activity"/>
    <property type="evidence" value="ECO:0007669"/>
    <property type="project" value="InterPro"/>
</dbReference>
<dbReference type="Pfam" id="PF07690">
    <property type="entry name" value="MFS_1"/>
    <property type="match status" value="1"/>
</dbReference>
<evidence type="ECO:0000313" key="12">
    <source>
        <dbReference type="Proteomes" id="UP000076574"/>
    </source>
</evidence>
<dbReference type="FunFam" id="1.20.1250.20:FF:000018">
    <property type="entry name" value="MFS transporter permease"/>
    <property type="match status" value="1"/>
</dbReference>
<dbReference type="SUPFAM" id="SSF103473">
    <property type="entry name" value="MFS general substrate transporter"/>
    <property type="match status" value="1"/>
</dbReference>
<evidence type="ECO:0000256" key="2">
    <source>
        <dbReference type="ARBA" id="ARBA00022448"/>
    </source>
</evidence>
<evidence type="ECO:0000256" key="5">
    <source>
        <dbReference type="ARBA" id="ARBA00023136"/>
    </source>
</evidence>
<dbReference type="InterPro" id="IPR011701">
    <property type="entry name" value="MFS"/>
</dbReference>
<comment type="caution">
    <text evidence="11">The sequence shown here is derived from an EMBL/GenBank/DDBJ whole genome shotgun (WGS) entry which is preliminary data.</text>
</comment>
<feature type="transmembrane region" description="Helical" evidence="9">
    <location>
        <begin position="256"/>
        <end position="277"/>
    </location>
</feature>
<reference evidence="11 12" key="1">
    <citation type="submission" date="2016-03" db="EMBL/GenBank/DDBJ databases">
        <title>Microsymbionts genomes from the relict species Vavilovia formosa (Stev.) Fed.</title>
        <authorList>
            <person name="Kopat V."/>
            <person name="Chirak E."/>
            <person name="Kimeklis A."/>
            <person name="Andronov E."/>
        </authorList>
    </citation>
    <scope>NUCLEOTIDE SEQUENCE [LARGE SCALE GENOMIC DNA]</scope>
    <source>
        <strain evidence="11 12">Vaf07</strain>
    </source>
</reference>
<dbReference type="PROSITE" id="PS50850">
    <property type="entry name" value="MFS"/>
    <property type="match status" value="1"/>
</dbReference>
<feature type="transmembrane region" description="Helical" evidence="9">
    <location>
        <begin position="126"/>
        <end position="147"/>
    </location>
</feature>
<sequence>MSQTAVGARATRSAKSDIETSTIRAISWRLIPFLVLAYFLAYLDRVNLGFAALTMNAELNFSPTVFAWGAGIFFIGYFIFEVPSNIALEKFGASRWIARIMVSWGIISALMAIVSGPWSFYTLRFLLGVAEAGFFPGIILYLTYWFPAEYRARFLAAFAIAVPVSTVIGAPISGMLLGLDGVMGLKGWQWLFIIEGIPSVILGVVTWFYLTDKPEKAEWLTPDQKMWLPNKLEGERLAKESAHGMTLGQALSSSKVLMLSVIYFGFVGALYGMQFWLPQIVKAFGFTNLQTGFVTAIPYLFGSIAMVLWAQHSDKTRERVWHVGLPLLLTAVALALSGISTNPTLTMVALTVAAIGVFCTFALFWTLPTAWLSGTAAAGAIALINSIGNLAGFGGPYLIGWVKELTGSTSTGLLVLAAMPLVAGILLLVGNHGTATEFTTTGKPARVK</sequence>
<dbReference type="PANTHER" id="PTHR43791">
    <property type="entry name" value="PERMEASE-RELATED"/>
    <property type="match status" value="1"/>
</dbReference>
<proteinExistence type="inferred from homology"/>
<dbReference type="InterPro" id="IPR020846">
    <property type="entry name" value="MFS_dom"/>
</dbReference>
<comment type="subcellular location">
    <subcellularLocation>
        <location evidence="1">Membrane</location>
        <topology evidence="1">Multi-pass membrane protein</topology>
    </subcellularLocation>
</comment>
<dbReference type="InterPro" id="IPR036259">
    <property type="entry name" value="MFS_trans_sf"/>
</dbReference>
<keyword evidence="2" id="KW-0813">Transport</keyword>
<dbReference type="RefSeq" id="WP_068733014.1">
    <property type="nucleotide sequence ID" value="NZ_LVYV01000012.1"/>
</dbReference>
<comment type="similarity">
    <text evidence="6">Belongs to the major facilitator superfamily. Phthalate permease family.</text>
</comment>
<dbReference type="EMBL" id="LVYV01000012">
    <property type="protein sequence ID" value="KZD23033.1"/>
    <property type="molecule type" value="Genomic_DNA"/>
</dbReference>
<dbReference type="STRING" id="943830.A4A58_06405"/>
<accession>A0A168C615</accession>
<keyword evidence="12" id="KW-1185">Reference proteome</keyword>
<evidence type="ECO:0000256" key="1">
    <source>
        <dbReference type="ARBA" id="ARBA00004141"/>
    </source>
</evidence>
<dbReference type="PANTHER" id="PTHR43791:SF36">
    <property type="entry name" value="TRANSPORTER, PUTATIVE (AFU_ORTHOLOGUE AFUA_6G08340)-RELATED"/>
    <property type="match status" value="1"/>
</dbReference>
<gene>
    <name evidence="11" type="ORF">A4A58_06405</name>
</gene>
<evidence type="ECO:0000256" key="6">
    <source>
        <dbReference type="ARBA" id="ARBA00038514"/>
    </source>
</evidence>
<organism evidence="11 12">
    <name type="scientific">Tardiphaga robiniae</name>
    <dbReference type="NCBI Taxonomy" id="943830"/>
    <lineage>
        <taxon>Bacteria</taxon>
        <taxon>Pseudomonadati</taxon>
        <taxon>Pseudomonadota</taxon>
        <taxon>Alphaproteobacteria</taxon>
        <taxon>Hyphomicrobiales</taxon>
        <taxon>Nitrobacteraceae</taxon>
        <taxon>Tardiphaga</taxon>
    </lineage>
</organism>
<evidence type="ECO:0000256" key="4">
    <source>
        <dbReference type="ARBA" id="ARBA00022989"/>
    </source>
</evidence>
<feature type="transmembrane region" description="Helical" evidence="9">
    <location>
        <begin position="21"/>
        <end position="41"/>
    </location>
</feature>
<keyword evidence="3 9" id="KW-0812">Transmembrane</keyword>
<dbReference type="Proteomes" id="UP000076574">
    <property type="component" value="Unassembled WGS sequence"/>
</dbReference>
<evidence type="ECO:0000256" key="9">
    <source>
        <dbReference type="SAM" id="Phobius"/>
    </source>
</evidence>
<evidence type="ECO:0000256" key="7">
    <source>
        <dbReference type="ARBA" id="ARBA00058119"/>
    </source>
</evidence>
<feature type="transmembrane region" description="Helical" evidence="9">
    <location>
        <begin position="289"/>
        <end position="308"/>
    </location>
</feature>
<dbReference type="FunFam" id="1.20.1250.20:FF:000126">
    <property type="entry name" value="MFS transporter permease"/>
    <property type="match status" value="1"/>
</dbReference>
<evidence type="ECO:0000256" key="8">
    <source>
        <dbReference type="ARBA" id="ARBA00074139"/>
    </source>
</evidence>
<feature type="transmembrane region" description="Helical" evidence="9">
    <location>
        <begin position="101"/>
        <end position="120"/>
    </location>
</feature>
<evidence type="ECO:0000313" key="11">
    <source>
        <dbReference type="EMBL" id="KZD23033.1"/>
    </source>
</evidence>
<feature type="transmembrane region" description="Helical" evidence="9">
    <location>
        <begin position="411"/>
        <end position="429"/>
    </location>
</feature>
<evidence type="ECO:0000259" key="10">
    <source>
        <dbReference type="PROSITE" id="PS50850"/>
    </source>
</evidence>
<name>A0A168C615_9BRAD</name>
<feature type="transmembrane region" description="Helical" evidence="9">
    <location>
        <begin position="345"/>
        <end position="365"/>
    </location>
</feature>
<dbReference type="GO" id="GO:0016020">
    <property type="term" value="C:membrane"/>
    <property type="evidence" value="ECO:0007669"/>
    <property type="project" value="UniProtKB-SubCell"/>
</dbReference>